<feature type="compositionally biased region" description="Low complexity" evidence="1">
    <location>
        <begin position="641"/>
        <end position="653"/>
    </location>
</feature>
<accession>A0A9P4IXR5</accession>
<dbReference type="EMBL" id="ML996087">
    <property type="protein sequence ID" value="KAF2151853.1"/>
    <property type="molecule type" value="Genomic_DNA"/>
</dbReference>
<feature type="compositionally biased region" description="Low complexity" evidence="1">
    <location>
        <begin position="206"/>
        <end position="215"/>
    </location>
</feature>
<feature type="compositionally biased region" description="Low complexity" evidence="1">
    <location>
        <begin position="230"/>
        <end position="258"/>
    </location>
</feature>
<evidence type="ECO:0000313" key="3">
    <source>
        <dbReference type="Proteomes" id="UP000799439"/>
    </source>
</evidence>
<name>A0A9P4IXR5_9PEZI</name>
<organism evidence="2 3">
    <name type="scientific">Myriangium duriaei CBS 260.36</name>
    <dbReference type="NCBI Taxonomy" id="1168546"/>
    <lineage>
        <taxon>Eukaryota</taxon>
        <taxon>Fungi</taxon>
        <taxon>Dikarya</taxon>
        <taxon>Ascomycota</taxon>
        <taxon>Pezizomycotina</taxon>
        <taxon>Dothideomycetes</taxon>
        <taxon>Dothideomycetidae</taxon>
        <taxon>Myriangiales</taxon>
        <taxon>Myriangiaceae</taxon>
        <taxon>Myriangium</taxon>
    </lineage>
</organism>
<feature type="compositionally biased region" description="Polar residues" evidence="1">
    <location>
        <begin position="150"/>
        <end position="162"/>
    </location>
</feature>
<feature type="region of interest" description="Disordered" evidence="1">
    <location>
        <begin position="639"/>
        <end position="693"/>
    </location>
</feature>
<feature type="region of interest" description="Disordered" evidence="1">
    <location>
        <begin position="74"/>
        <end position="273"/>
    </location>
</feature>
<feature type="compositionally biased region" description="Polar residues" evidence="1">
    <location>
        <begin position="387"/>
        <end position="421"/>
    </location>
</feature>
<comment type="caution">
    <text evidence="2">The sequence shown here is derived from an EMBL/GenBank/DDBJ whole genome shotgun (WGS) entry which is preliminary data.</text>
</comment>
<dbReference type="AlphaFoldDB" id="A0A9P4IXR5"/>
<sequence length="771" mass="82610">MNFQSNSTMPSYCIYRDGPANEPFDPTAPLQFFPPKDSDELFFALRQAFPNVATHSERMRNAVIDFLLNEGQAQQQVASQPESTMSQEQSIHSSSTSPYSPYISLTSSASSSSASPSMFESQSPPVVNSPSNAGESSQSATKKSKPAIEQMTSVFSLSSHSQPKLRSRRKMTEAEKVEYRKRRSAGACSVCSARKRKCKHTKDQATAESSTATSSNRVSKSTSQKSRGKQPQITQPTWQQTSGSLPPSSHSQPPDQSSFLDFSSSEHNSMDPLSSFDNELFPWQTESDWTLLDMPSTDHSFPYTDAPLLSTYQRRSRTSQHLTNVTQDNLADSFFDLFTDNFGGDAVGAPSTSSGGQSAHTQSSQSIASRPVFSWLEADQSAGLQIPTTQPQQSLPSLQKHSSAAADTSVSPIRPASQSGAGDTRALIGRVDPNVLYVDSSQDGRPGASADSADIAGDHKKSQSSDGLRPVARERLLRGEPLQKRGIAASLSIDGHDPVASASVKERQSLTLQDSGQPSTSYTAGPTPSTGSSTMPSPQGTSQPAVSLGLEIHGQPRLRGAVLPKTTDGRSLTFSGETQAQSTQQNWQSSADDSSDGLGATLGPLPAKHVNLRTKHRLPTQAGLPARQEHTLLQEAQPTISSQAPQSMPQPQAGGNRQQVPVLHSEQLTARPQMSEGRPSAQKSRCGLQHQRSDGRLQLQQDAALPSHDQSKLAKCDALLLAAFMRAIGGTQWSVLCALRDASSRTDSFASLDAQDFAQTLGLGPALVPAC</sequence>
<feature type="compositionally biased region" description="Low complexity" evidence="1">
    <location>
        <begin position="518"/>
        <end position="544"/>
    </location>
</feature>
<feature type="compositionally biased region" description="Low complexity" evidence="1">
    <location>
        <begin position="83"/>
        <end position="132"/>
    </location>
</feature>
<proteinExistence type="predicted"/>
<dbReference type="Proteomes" id="UP000799439">
    <property type="component" value="Unassembled WGS sequence"/>
</dbReference>
<reference evidence="2" key="1">
    <citation type="journal article" date="2020" name="Stud. Mycol.">
        <title>101 Dothideomycetes genomes: a test case for predicting lifestyles and emergence of pathogens.</title>
        <authorList>
            <person name="Haridas S."/>
            <person name="Albert R."/>
            <person name="Binder M."/>
            <person name="Bloem J."/>
            <person name="Labutti K."/>
            <person name="Salamov A."/>
            <person name="Andreopoulos B."/>
            <person name="Baker S."/>
            <person name="Barry K."/>
            <person name="Bills G."/>
            <person name="Bluhm B."/>
            <person name="Cannon C."/>
            <person name="Castanera R."/>
            <person name="Culley D."/>
            <person name="Daum C."/>
            <person name="Ezra D."/>
            <person name="Gonzalez J."/>
            <person name="Henrissat B."/>
            <person name="Kuo A."/>
            <person name="Liang C."/>
            <person name="Lipzen A."/>
            <person name="Lutzoni F."/>
            <person name="Magnuson J."/>
            <person name="Mondo S."/>
            <person name="Nolan M."/>
            <person name="Ohm R."/>
            <person name="Pangilinan J."/>
            <person name="Park H.-J."/>
            <person name="Ramirez L."/>
            <person name="Alfaro M."/>
            <person name="Sun H."/>
            <person name="Tritt A."/>
            <person name="Yoshinaga Y."/>
            <person name="Zwiers L.-H."/>
            <person name="Turgeon B."/>
            <person name="Goodwin S."/>
            <person name="Spatafora J."/>
            <person name="Crous P."/>
            <person name="Grigoriev I."/>
        </authorList>
    </citation>
    <scope>NUCLEOTIDE SEQUENCE</scope>
    <source>
        <strain evidence="2">CBS 260.36</strain>
    </source>
</reference>
<feature type="compositionally biased region" description="Polar residues" evidence="1">
    <location>
        <begin position="216"/>
        <end position="225"/>
    </location>
</feature>
<evidence type="ECO:0000313" key="2">
    <source>
        <dbReference type="EMBL" id="KAF2151853.1"/>
    </source>
</evidence>
<feature type="region of interest" description="Disordered" evidence="1">
    <location>
        <begin position="498"/>
        <end position="605"/>
    </location>
</feature>
<feature type="compositionally biased region" description="Polar residues" evidence="1">
    <location>
        <begin position="569"/>
        <end position="588"/>
    </location>
</feature>
<dbReference type="OrthoDB" id="3794485at2759"/>
<gene>
    <name evidence="2" type="ORF">K461DRAFT_322004</name>
</gene>
<feature type="region of interest" description="Disordered" evidence="1">
    <location>
        <begin position="387"/>
        <end position="471"/>
    </location>
</feature>
<feature type="compositionally biased region" description="Polar residues" evidence="1">
    <location>
        <begin position="259"/>
        <end position="273"/>
    </location>
</feature>
<protein>
    <submittedName>
        <fullName evidence="2">Uncharacterized protein</fullName>
    </submittedName>
</protein>
<evidence type="ECO:0000256" key="1">
    <source>
        <dbReference type="SAM" id="MobiDB-lite"/>
    </source>
</evidence>
<keyword evidence="3" id="KW-1185">Reference proteome</keyword>